<proteinExistence type="predicted"/>
<organism evidence="10 11">
    <name type="scientific">Plectonema radiosum NIES-515</name>
    <dbReference type="NCBI Taxonomy" id="2986073"/>
    <lineage>
        <taxon>Bacteria</taxon>
        <taxon>Bacillati</taxon>
        <taxon>Cyanobacteriota</taxon>
        <taxon>Cyanophyceae</taxon>
        <taxon>Oscillatoriophycideae</taxon>
        <taxon>Oscillatoriales</taxon>
        <taxon>Microcoleaceae</taxon>
        <taxon>Plectonema</taxon>
    </lineage>
</organism>
<dbReference type="InterPro" id="IPR011009">
    <property type="entry name" value="Kinase-like_dom_sf"/>
</dbReference>
<dbReference type="InterPro" id="IPR058651">
    <property type="entry name" value="HTH_VMAP-M9"/>
</dbReference>
<dbReference type="PROSITE" id="PS50011">
    <property type="entry name" value="PROTEIN_KINASE_DOM"/>
    <property type="match status" value="1"/>
</dbReference>
<dbReference type="SMART" id="SM00220">
    <property type="entry name" value="S_TKc"/>
    <property type="match status" value="1"/>
</dbReference>
<keyword evidence="2 10" id="KW-0723">Serine/threonine-protein kinase</keyword>
<dbReference type="PANTHER" id="PTHR24363:SF0">
    <property type="entry name" value="SERINE_THREONINE KINASE LIKE DOMAIN CONTAINING 1"/>
    <property type="match status" value="1"/>
</dbReference>
<dbReference type="PANTHER" id="PTHR24363">
    <property type="entry name" value="SERINE/THREONINE PROTEIN KINASE"/>
    <property type="match status" value="1"/>
</dbReference>
<evidence type="ECO:0000256" key="2">
    <source>
        <dbReference type="ARBA" id="ARBA00022527"/>
    </source>
</evidence>
<evidence type="ECO:0000256" key="1">
    <source>
        <dbReference type="ARBA" id="ARBA00012513"/>
    </source>
</evidence>
<evidence type="ECO:0000256" key="6">
    <source>
        <dbReference type="ARBA" id="ARBA00022840"/>
    </source>
</evidence>
<comment type="catalytic activity">
    <reaction evidence="8">
        <text>L-seryl-[protein] + ATP = O-phospho-L-seryl-[protein] + ADP + H(+)</text>
        <dbReference type="Rhea" id="RHEA:17989"/>
        <dbReference type="Rhea" id="RHEA-COMP:9863"/>
        <dbReference type="Rhea" id="RHEA-COMP:11604"/>
        <dbReference type="ChEBI" id="CHEBI:15378"/>
        <dbReference type="ChEBI" id="CHEBI:29999"/>
        <dbReference type="ChEBI" id="CHEBI:30616"/>
        <dbReference type="ChEBI" id="CHEBI:83421"/>
        <dbReference type="ChEBI" id="CHEBI:456216"/>
        <dbReference type="EC" id="2.7.11.1"/>
    </reaction>
</comment>
<comment type="catalytic activity">
    <reaction evidence="7">
        <text>L-threonyl-[protein] + ATP = O-phospho-L-threonyl-[protein] + ADP + H(+)</text>
        <dbReference type="Rhea" id="RHEA:46608"/>
        <dbReference type="Rhea" id="RHEA-COMP:11060"/>
        <dbReference type="Rhea" id="RHEA-COMP:11605"/>
        <dbReference type="ChEBI" id="CHEBI:15378"/>
        <dbReference type="ChEBI" id="CHEBI:30013"/>
        <dbReference type="ChEBI" id="CHEBI:30616"/>
        <dbReference type="ChEBI" id="CHEBI:61977"/>
        <dbReference type="ChEBI" id="CHEBI:456216"/>
        <dbReference type="EC" id="2.7.11.1"/>
    </reaction>
</comment>
<name>A0ABT3B5W5_9CYAN</name>
<keyword evidence="11" id="KW-1185">Reference proteome</keyword>
<dbReference type="Proteomes" id="UP001526143">
    <property type="component" value="Unassembled WGS sequence"/>
</dbReference>
<evidence type="ECO:0000256" key="3">
    <source>
        <dbReference type="ARBA" id="ARBA00022679"/>
    </source>
</evidence>
<evidence type="ECO:0000256" key="4">
    <source>
        <dbReference type="ARBA" id="ARBA00022741"/>
    </source>
</evidence>
<evidence type="ECO:0000259" key="9">
    <source>
        <dbReference type="PROSITE" id="PS50011"/>
    </source>
</evidence>
<evidence type="ECO:0000256" key="7">
    <source>
        <dbReference type="ARBA" id="ARBA00047899"/>
    </source>
</evidence>
<evidence type="ECO:0000313" key="10">
    <source>
        <dbReference type="EMBL" id="MCV3216294.1"/>
    </source>
</evidence>
<evidence type="ECO:0000256" key="5">
    <source>
        <dbReference type="ARBA" id="ARBA00022777"/>
    </source>
</evidence>
<dbReference type="RefSeq" id="WP_263747940.1">
    <property type="nucleotide sequence ID" value="NZ_JAOWRF010000320.1"/>
</dbReference>
<evidence type="ECO:0000313" key="11">
    <source>
        <dbReference type="Proteomes" id="UP001526143"/>
    </source>
</evidence>
<keyword evidence="6" id="KW-0067">ATP-binding</keyword>
<keyword evidence="4" id="KW-0547">Nucleotide-binding</keyword>
<dbReference type="Pfam" id="PF00069">
    <property type="entry name" value="Pkinase"/>
    <property type="match status" value="1"/>
</dbReference>
<dbReference type="EC" id="2.7.11.1" evidence="1"/>
<feature type="domain" description="Protein kinase" evidence="9">
    <location>
        <begin position="105"/>
        <end position="359"/>
    </location>
</feature>
<evidence type="ECO:0000256" key="8">
    <source>
        <dbReference type="ARBA" id="ARBA00048679"/>
    </source>
</evidence>
<gene>
    <name evidence="10" type="ORF">OGM63_22735</name>
</gene>
<protein>
    <recommendedName>
        <fullName evidence="1">non-specific serine/threonine protein kinase</fullName>
        <ecNumber evidence="1">2.7.11.1</ecNumber>
    </recommendedName>
</protein>
<dbReference type="GO" id="GO:0004674">
    <property type="term" value="F:protein serine/threonine kinase activity"/>
    <property type="evidence" value="ECO:0007669"/>
    <property type="project" value="UniProtKB-KW"/>
</dbReference>
<dbReference type="InterPro" id="IPR000719">
    <property type="entry name" value="Prot_kinase_dom"/>
</dbReference>
<keyword evidence="5 10" id="KW-0418">Kinase</keyword>
<reference evidence="10 11" key="1">
    <citation type="submission" date="2022-10" db="EMBL/GenBank/DDBJ databases">
        <title>Identification of biosynthetic pathway for the production of the potent trypsin inhibitor radiosumin.</title>
        <authorList>
            <person name="Fewer D.P."/>
            <person name="Delbaje E."/>
            <person name="Ouyang X."/>
            <person name="Agostino P.D."/>
            <person name="Wahlsten M."/>
            <person name="Jokela J."/>
            <person name="Permi P."/>
            <person name="Haapaniemi E."/>
            <person name="Koistinen H."/>
        </authorList>
    </citation>
    <scope>NUCLEOTIDE SEQUENCE [LARGE SCALE GENOMIC DNA]</scope>
    <source>
        <strain evidence="10 11">NIES-515</strain>
    </source>
</reference>
<dbReference type="EMBL" id="JAOWRF010000320">
    <property type="protein sequence ID" value="MCV3216294.1"/>
    <property type="molecule type" value="Genomic_DNA"/>
</dbReference>
<comment type="caution">
    <text evidence="10">The sequence shown here is derived from an EMBL/GenBank/DDBJ whole genome shotgun (WGS) entry which is preliminary data.</text>
</comment>
<dbReference type="SUPFAM" id="SSF56112">
    <property type="entry name" value="Protein kinase-like (PK-like)"/>
    <property type="match status" value="1"/>
</dbReference>
<accession>A0ABT3B5W5</accession>
<sequence length="359" mass="41801">MEYQEILSFVKEQVVQKTRKPLTFAEENLICQCWEENKPYEELEEPFCGHTIGYVKTQTAPKLWDRLTQVTGQKVTKRNFRSILEKAYEEYLKIDVTGQVLRYRYQIIEIFNKTDFSKIYLAKDLDLNNKLCIVKQIIRKKNDRVIRKNFDTEVGFLYQLGWHSQIPGYLAHFEDGESFYLVYEYVEGESLSKRLPEEESGLLWKEESVINLLLKVLNVLEFVHKRGVIHRDIRPSNLIQSPEGKIYLINFGLIKELGSLQTRTFTGTLGYSAPEQSQGIPKFCSDIYALGMVGIQGLTGVPPQKFKVNHETGKIIWHQLVKTSPEFTNILDKMACPHWKERYQSASEVLQDLKKLCSN</sequence>
<keyword evidence="3" id="KW-0808">Transferase</keyword>
<dbReference type="CDD" id="cd14014">
    <property type="entry name" value="STKc_PknB_like"/>
    <property type="match status" value="1"/>
</dbReference>
<dbReference type="Gene3D" id="3.30.200.20">
    <property type="entry name" value="Phosphorylase Kinase, domain 1"/>
    <property type="match status" value="1"/>
</dbReference>
<dbReference type="Pfam" id="PF26355">
    <property type="entry name" value="HTH_VMAP-M9"/>
    <property type="match status" value="1"/>
</dbReference>
<dbReference type="Gene3D" id="1.10.510.10">
    <property type="entry name" value="Transferase(Phosphotransferase) domain 1"/>
    <property type="match status" value="1"/>
</dbReference>